<evidence type="ECO:0000313" key="2">
    <source>
        <dbReference type="EMBL" id="CAA9438354.1"/>
    </source>
</evidence>
<feature type="non-terminal residue" evidence="2">
    <location>
        <position position="1"/>
    </location>
</feature>
<dbReference type="EMBL" id="CADCVD010000045">
    <property type="protein sequence ID" value="CAA9438354.1"/>
    <property type="molecule type" value="Genomic_DNA"/>
</dbReference>
<sequence>VEHLRHGSCQPGRTELQRYTPEGRYTRASAGSASSVPRPRYRL</sequence>
<feature type="non-terminal residue" evidence="2">
    <location>
        <position position="43"/>
    </location>
</feature>
<proteinExistence type="predicted"/>
<organism evidence="2">
    <name type="scientific">uncultured Rubrobacteraceae bacterium</name>
    <dbReference type="NCBI Taxonomy" id="349277"/>
    <lineage>
        <taxon>Bacteria</taxon>
        <taxon>Bacillati</taxon>
        <taxon>Actinomycetota</taxon>
        <taxon>Rubrobacteria</taxon>
        <taxon>Rubrobacterales</taxon>
        <taxon>Rubrobacteraceae</taxon>
        <taxon>environmental samples</taxon>
    </lineage>
</organism>
<accession>A0A6J4QIB9</accession>
<name>A0A6J4QIB9_9ACTN</name>
<dbReference type="AlphaFoldDB" id="A0A6J4QIB9"/>
<feature type="region of interest" description="Disordered" evidence="1">
    <location>
        <begin position="1"/>
        <end position="43"/>
    </location>
</feature>
<reference evidence="2" key="1">
    <citation type="submission" date="2020-02" db="EMBL/GenBank/DDBJ databases">
        <authorList>
            <person name="Meier V. D."/>
        </authorList>
    </citation>
    <scope>NUCLEOTIDE SEQUENCE</scope>
    <source>
        <strain evidence="2">AVDCRST_MAG37</strain>
    </source>
</reference>
<gene>
    <name evidence="2" type="ORF">AVDCRST_MAG37-1131</name>
</gene>
<protein>
    <submittedName>
        <fullName evidence="2">Uncharacterized protein</fullName>
    </submittedName>
</protein>
<evidence type="ECO:0000256" key="1">
    <source>
        <dbReference type="SAM" id="MobiDB-lite"/>
    </source>
</evidence>